<keyword evidence="2" id="KW-1277">Toxin-antitoxin system</keyword>
<reference evidence="9" key="1">
    <citation type="submission" date="2018-02" db="EMBL/GenBank/DDBJ databases">
        <authorList>
            <person name="Hausmann B."/>
        </authorList>
    </citation>
    <scope>NUCLEOTIDE SEQUENCE [LARGE SCALE GENOMIC DNA]</scope>
    <source>
        <strain evidence="9">Peat soil MAG SbA1</strain>
    </source>
</reference>
<dbReference type="SUPFAM" id="SSF54786">
    <property type="entry name" value="YcfA/nrd intein domain"/>
    <property type="match status" value="1"/>
</dbReference>
<dbReference type="GO" id="GO:0004519">
    <property type="term" value="F:endonuclease activity"/>
    <property type="evidence" value="ECO:0007669"/>
    <property type="project" value="UniProtKB-KW"/>
</dbReference>
<accession>A0A2U3JV83</accession>
<proteinExistence type="inferred from homology"/>
<dbReference type="Gene3D" id="3.30.920.30">
    <property type="entry name" value="Hypothetical protein"/>
    <property type="match status" value="1"/>
</dbReference>
<dbReference type="Pfam" id="PF07927">
    <property type="entry name" value="HicA_toxin"/>
    <property type="match status" value="1"/>
</dbReference>
<keyword evidence="4" id="KW-0255">Endonuclease</keyword>
<keyword evidence="5" id="KW-0378">Hydrolase</keyword>
<dbReference type="GO" id="GO:0016787">
    <property type="term" value="F:hydrolase activity"/>
    <property type="evidence" value="ECO:0007669"/>
    <property type="project" value="UniProtKB-KW"/>
</dbReference>
<evidence type="ECO:0000256" key="5">
    <source>
        <dbReference type="ARBA" id="ARBA00022801"/>
    </source>
</evidence>
<dbReference type="InterPro" id="IPR012933">
    <property type="entry name" value="HicA_mRNA_interferase"/>
</dbReference>
<evidence type="ECO:0000256" key="1">
    <source>
        <dbReference type="ARBA" id="ARBA00006620"/>
    </source>
</evidence>
<organism evidence="8 9">
    <name type="scientific">Candidatus Sulfotelmatobacter kueseliae</name>
    <dbReference type="NCBI Taxonomy" id="2042962"/>
    <lineage>
        <taxon>Bacteria</taxon>
        <taxon>Pseudomonadati</taxon>
        <taxon>Acidobacteriota</taxon>
        <taxon>Terriglobia</taxon>
        <taxon>Terriglobales</taxon>
        <taxon>Candidatus Korobacteraceae</taxon>
        <taxon>Candidatus Sulfotelmatobacter</taxon>
    </lineage>
</organism>
<evidence type="ECO:0000313" key="8">
    <source>
        <dbReference type="EMBL" id="SPF31313.1"/>
    </source>
</evidence>
<evidence type="ECO:0000313" key="9">
    <source>
        <dbReference type="Proteomes" id="UP000238701"/>
    </source>
</evidence>
<dbReference type="EMBL" id="OMOD01000001">
    <property type="protein sequence ID" value="SPF31313.1"/>
    <property type="molecule type" value="Genomic_DNA"/>
</dbReference>
<keyword evidence="6" id="KW-0694">RNA-binding</keyword>
<comment type="similarity">
    <text evidence="1">Belongs to the HicA mRNA interferase family.</text>
</comment>
<evidence type="ECO:0000256" key="4">
    <source>
        <dbReference type="ARBA" id="ARBA00022759"/>
    </source>
</evidence>
<dbReference type="OrthoDB" id="121656at2"/>
<dbReference type="GO" id="GO:0003729">
    <property type="term" value="F:mRNA binding"/>
    <property type="evidence" value="ECO:0007669"/>
    <property type="project" value="InterPro"/>
</dbReference>
<keyword evidence="3" id="KW-0540">Nuclease</keyword>
<gene>
    <name evidence="8" type="ORF">SBA1_10031</name>
</gene>
<keyword evidence="7" id="KW-0346">Stress response</keyword>
<dbReference type="AlphaFoldDB" id="A0A2U3JV83"/>
<sequence length="72" mass="8418">MSRWPSTRARIVFKALLKIGWSVVSQSGSHMKLRHRNSTFPDYIWAFHDREEIGLRMLARIAKHTGLKPDDL</sequence>
<evidence type="ECO:0000256" key="3">
    <source>
        <dbReference type="ARBA" id="ARBA00022722"/>
    </source>
</evidence>
<dbReference type="Proteomes" id="UP000238701">
    <property type="component" value="Unassembled WGS sequence"/>
</dbReference>
<evidence type="ECO:0000256" key="2">
    <source>
        <dbReference type="ARBA" id="ARBA00022649"/>
    </source>
</evidence>
<dbReference type="InterPro" id="IPR038570">
    <property type="entry name" value="HicA_sf"/>
</dbReference>
<evidence type="ECO:0008006" key="10">
    <source>
        <dbReference type="Google" id="ProtNLM"/>
    </source>
</evidence>
<name>A0A2U3JV83_9BACT</name>
<evidence type="ECO:0000256" key="7">
    <source>
        <dbReference type="ARBA" id="ARBA00023016"/>
    </source>
</evidence>
<protein>
    <recommendedName>
        <fullName evidence="10">YcfA family protein</fullName>
    </recommendedName>
</protein>
<evidence type="ECO:0000256" key="6">
    <source>
        <dbReference type="ARBA" id="ARBA00022884"/>
    </source>
</evidence>